<dbReference type="InterPro" id="IPR002528">
    <property type="entry name" value="MATE_fam"/>
</dbReference>
<comment type="caution">
    <text evidence="9">The sequence shown here is derived from an EMBL/GenBank/DDBJ whole genome shotgun (WGS) entry which is preliminary data.</text>
</comment>
<dbReference type="PANTHER" id="PTHR43549">
    <property type="entry name" value="MULTIDRUG RESISTANCE PROTEIN YPNP-RELATED"/>
    <property type="match status" value="1"/>
</dbReference>
<dbReference type="Pfam" id="PF01554">
    <property type="entry name" value="MatE"/>
    <property type="match status" value="2"/>
</dbReference>
<evidence type="ECO:0000256" key="2">
    <source>
        <dbReference type="ARBA" id="ARBA00022448"/>
    </source>
</evidence>
<dbReference type="InterPro" id="IPR048279">
    <property type="entry name" value="MdtK-like"/>
</dbReference>
<feature type="transmembrane region" description="Helical" evidence="7">
    <location>
        <begin position="408"/>
        <end position="428"/>
    </location>
</feature>
<dbReference type="InterPro" id="IPR052031">
    <property type="entry name" value="Membrane_Transporter-Flippase"/>
</dbReference>
<accession>A0A7C4JJL6</accession>
<keyword evidence="3" id="KW-1003">Cell membrane</keyword>
<feature type="transmembrane region" description="Helical" evidence="7">
    <location>
        <begin position="105"/>
        <end position="127"/>
    </location>
</feature>
<dbReference type="EMBL" id="DTBD01000039">
    <property type="protein sequence ID" value="HGQ64576.1"/>
    <property type="molecule type" value="Genomic_DNA"/>
</dbReference>
<keyword evidence="6 7" id="KW-0472">Membrane</keyword>
<feature type="transmembrane region" description="Helical" evidence="7">
    <location>
        <begin position="331"/>
        <end position="356"/>
    </location>
</feature>
<feature type="transmembrane region" description="Helical" evidence="7">
    <location>
        <begin position="147"/>
        <end position="168"/>
    </location>
</feature>
<evidence type="ECO:0000256" key="1">
    <source>
        <dbReference type="ARBA" id="ARBA00004651"/>
    </source>
</evidence>
<proteinExistence type="predicted"/>
<feature type="transmembrane region" description="Helical" evidence="7">
    <location>
        <begin position="273"/>
        <end position="292"/>
    </location>
</feature>
<evidence type="ECO:0000256" key="7">
    <source>
        <dbReference type="SAM" id="Phobius"/>
    </source>
</evidence>
<feature type="transmembrane region" description="Helical" evidence="7">
    <location>
        <begin position="376"/>
        <end position="396"/>
    </location>
</feature>
<keyword evidence="5 7" id="KW-1133">Transmembrane helix</keyword>
<dbReference type="GO" id="GO:0042910">
    <property type="term" value="F:xenobiotic transmembrane transporter activity"/>
    <property type="evidence" value="ECO:0007669"/>
    <property type="project" value="InterPro"/>
</dbReference>
<feature type="transmembrane region" description="Helical" evidence="7">
    <location>
        <begin position="245"/>
        <end position="267"/>
    </location>
</feature>
<dbReference type="PANTHER" id="PTHR43549:SF2">
    <property type="entry name" value="MULTIDRUG RESISTANCE PROTEIN NORM-RELATED"/>
    <property type="match status" value="1"/>
</dbReference>
<evidence type="ECO:0000313" key="9">
    <source>
        <dbReference type="EMBL" id="HGQ64576.1"/>
    </source>
</evidence>
<sequence>MRTRNNVSLRYSQEILNGPVIATFLRLGVPLLIVRIIQDLYLLVDMFWLSRYNQFIMATPRQVMPSYMMFTAFINSFCSANLALLTQYIGAGMYDNVLNTFRKMITISVLGGLASGSLFFTLSPYLFTYFVGTPPEILADVIGYARVMAFDIIVLSINVSLATLLQSLGDTRTTALSQITGSIINLMLDPIFINGLGYLPAMGAVGAAIATLLSKFASIFMMIFRISQQYSWIKIRFSKNVDVEYLAISLRIATPLLIMGVSNSLAFNLQNRLINTFGVIVTTAVSLGFILFDLANTSLWGLTEGIAIMVGQNLGAGNIDRSKTIARKTALFIFSSVVVSSILIYLVKDYIASVFITGQGVNLEHIEKVYNEFSSFISFTIWTLAFFALTFSSMSVGRGSGRTFMPTVINIIRLWGLRVGLGYLLSLVLRWGTLGIYIAFALSNVIGGILSISWVIKGSWAKPIIKPEPKRLSYSYARTQ</sequence>
<dbReference type="EMBL" id="DTCK01000010">
    <property type="protein sequence ID" value="HGQ35324.1"/>
    <property type="molecule type" value="Genomic_DNA"/>
</dbReference>
<keyword evidence="4 7" id="KW-0812">Transmembrane</keyword>
<evidence type="ECO:0000256" key="3">
    <source>
        <dbReference type="ARBA" id="ARBA00022475"/>
    </source>
</evidence>
<protein>
    <submittedName>
        <fullName evidence="9">MATE family efflux transporter</fullName>
    </submittedName>
</protein>
<evidence type="ECO:0000256" key="5">
    <source>
        <dbReference type="ARBA" id="ARBA00022989"/>
    </source>
</evidence>
<reference evidence="9" key="1">
    <citation type="journal article" date="2020" name="mSystems">
        <title>Genome- and Community-Level Interaction Insights into Carbon Utilization and Element Cycling Functions of Hydrothermarchaeota in Hydrothermal Sediment.</title>
        <authorList>
            <person name="Zhou Z."/>
            <person name="Liu Y."/>
            <person name="Xu W."/>
            <person name="Pan J."/>
            <person name="Luo Z.H."/>
            <person name="Li M."/>
        </authorList>
    </citation>
    <scope>NUCLEOTIDE SEQUENCE [LARGE SCALE GENOMIC DNA]</scope>
    <source>
        <strain evidence="9">SpSt-637</strain>
        <strain evidence="8">SpSt-667</strain>
    </source>
</reference>
<feature type="transmembrane region" description="Helical" evidence="7">
    <location>
        <begin position="20"/>
        <end position="44"/>
    </location>
</feature>
<keyword evidence="2" id="KW-0813">Transport</keyword>
<dbReference type="GO" id="GO:0015297">
    <property type="term" value="F:antiporter activity"/>
    <property type="evidence" value="ECO:0007669"/>
    <property type="project" value="InterPro"/>
</dbReference>
<dbReference type="AlphaFoldDB" id="A0A7C4JJL6"/>
<evidence type="ECO:0000256" key="4">
    <source>
        <dbReference type="ARBA" id="ARBA00022692"/>
    </source>
</evidence>
<comment type="subcellular location">
    <subcellularLocation>
        <location evidence="1">Cell membrane</location>
        <topology evidence="1">Multi-pass membrane protein</topology>
    </subcellularLocation>
</comment>
<evidence type="ECO:0000313" key="8">
    <source>
        <dbReference type="EMBL" id="HGQ35324.1"/>
    </source>
</evidence>
<dbReference type="PIRSF" id="PIRSF006603">
    <property type="entry name" value="DinF"/>
    <property type="match status" value="1"/>
</dbReference>
<gene>
    <name evidence="9" type="ORF">ENU08_04965</name>
    <name evidence="8" type="ORF">ENU41_01415</name>
</gene>
<feature type="transmembrane region" description="Helical" evidence="7">
    <location>
        <begin position="64"/>
        <end position="84"/>
    </location>
</feature>
<dbReference type="GO" id="GO:0005886">
    <property type="term" value="C:plasma membrane"/>
    <property type="evidence" value="ECO:0007669"/>
    <property type="project" value="UniProtKB-SubCell"/>
</dbReference>
<feature type="transmembrane region" description="Helical" evidence="7">
    <location>
        <begin position="434"/>
        <end position="456"/>
    </location>
</feature>
<feature type="transmembrane region" description="Helical" evidence="7">
    <location>
        <begin position="199"/>
        <end position="224"/>
    </location>
</feature>
<organism evidence="9">
    <name type="scientific">Ignisphaera aggregans</name>
    <dbReference type="NCBI Taxonomy" id="334771"/>
    <lineage>
        <taxon>Archaea</taxon>
        <taxon>Thermoproteota</taxon>
        <taxon>Thermoprotei</taxon>
        <taxon>Desulfurococcales</taxon>
        <taxon>Desulfurococcaceae</taxon>
        <taxon>Ignisphaera</taxon>
    </lineage>
</organism>
<evidence type="ECO:0000256" key="6">
    <source>
        <dbReference type="ARBA" id="ARBA00023136"/>
    </source>
</evidence>
<name>A0A7C4JJL6_9CREN</name>